<feature type="compositionally biased region" description="Basic and acidic residues" evidence="1">
    <location>
        <begin position="104"/>
        <end position="122"/>
    </location>
</feature>
<accession>A0ABZ0NSX3</accession>
<evidence type="ECO:0000256" key="1">
    <source>
        <dbReference type="SAM" id="MobiDB-lite"/>
    </source>
</evidence>
<evidence type="ECO:0000313" key="2">
    <source>
        <dbReference type="EMBL" id="WPB02688.1"/>
    </source>
</evidence>
<dbReference type="Proteomes" id="UP001302367">
    <property type="component" value="Chromosome 5"/>
</dbReference>
<keyword evidence="3" id="KW-1185">Reference proteome</keyword>
<feature type="compositionally biased region" description="Basic and acidic residues" evidence="1">
    <location>
        <begin position="81"/>
        <end position="96"/>
    </location>
</feature>
<proteinExistence type="predicted"/>
<dbReference type="GeneID" id="90644375"/>
<sequence length="128" mass="13623">MHTNANAGGPPSAPRNMRQPLSRGELLGGSRYTGAPGRGRPGGSQRESRAVKSLPSNRGGEGILPSQAAHDEAGGSQEVLEEIRANAHDEAVKTEEEGAADEQELVKSEEPVREEEPRDFGLRSRSRG</sequence>
<dbReference type="RefSeq" id="XP_065459003.1">
    <property type="nucleotide sequence ID" value="XM_065602931.1"/>
</dbReference>
<name>A0ABZ0NSX3_CERBT</name>
<protein>
    <submittedName>
        <fullName evidence="2">Uncharacterized protein</fullName>
    </submittedName>
</protein>
<feature type="region of interest" description="Disordered" evidence="1">
    <location>
        <begin position="1"/>
        <end position="128"/>
    </location>
</feature>
<dbReference type="EMBL" id="CP134188">
    <property type="protein sequence ID" value="WPB02688.1"/>
    <property type="molecule type" value="Genomic_DNA"/>
</dbReference>
<evidence type="ECO:0000313" key="3">
    <source>
        <dbReference type="Proteomes" id="UP001302367"/>
    </source>
</evidence>
<organism evidence="2 3">
    <name type="scientific">Cercospora beticola</name>
    <name type="common">Sugarbeet leaf spot fungus</name>
    <dbReference type="NCBI Taxonomy" id="122368"/>
    <lineage>
        <taxon>Eukaryota</taxon>
        <taxon>Fungi</taxon>
        <taxon>Dikarya</taxon>
        <taxon>Ascomycota</taxon>
        <taxon>Pezizomycotina</taxon>
        <taxon>Dothideomycetes</taxon>
        <taxon>Dothideomycetidae</taxon>
        <taxon>Mycosphaerellales</taxon>
        <taxon>Mycosphaerellaceae</taxon>
        <taxon>Cercospora</taxon>
    </lineage>
</organism>
<gene>
    <name evidence="2" type="ORF">RHO25_007324</name>
</gene>
<reference evidence="2 3" key="1">
    <citation type="submission" date="2023-09" db="EMBL/GenBank/DDBJ databases">
        <title>Complete-Gapless Cercospora beticola genome.</title>
        <authorList>
            <person name="Wyatt N.A."/>
            <person name="Spanner R.E."/>
            <person name="Bolton M.D."/>
        </authorList>
    </citation>
    <scope>NUCLEOTIDE SEQUENCE [LARGE SCALE GENOMIC DNA]</scope>
    <source>
        <strain evidence="2">Cb09-40</strain>
    </source>
</reference>